<evidence type="ECO:0000256" key="1">
    <source>
        <dbReference type="ARBA" id="ARBA00007957"/>
    </source>
</evidence>
<dbReference type="Proteomes" id="UP001382727">
    <property type="component" value="Chromosome"/>
</dbReference>
<keyword evidence="3" id="KW-0862">Zinc</keyword>
<evidence type="ECO:0000256" key="6">
    <source>
        <dbReference type="ARBA" id="ARBA00023163"/>
    </source>
</evidence>
<dbReference type="InterPro" id="IPR043135">
    <property type="entry name" value="Fur_C"/>
</dbReference>
<dbReference type="PANTHER" id="PTHR33202:SF7">
    <property type="entry name" value="FERRIC UPTAKE REGULATION PROTEIN"/>
    <property type="match status" value="1"/>
</dbReference>
<sequence length="145" mass="15765">MDDPGEVLRRHGLRMTEQRRRVLGALTRRSHLTPDAIVALVAADGGPELPPSTIYRTLDALEEVGLVEHTHLDHRAPTYHRAGQHGHLHLRCRDCGRVTEVDPTLATPFVDALRGTTGFVAELSHMAIHGRCADCAADPDSEGGA</sequence>
<keyword evidence="4" id="KW-0805">Transcription regulation</keyword>
<name>A0ABZ2MI69_9MICO</name>
<organism evidence="7 8">
    <name type="scientific">Janibacter alittae</name>
    <dbReference type="NCBI Taxonomy" id="3115209"/>
    <lineage>
        <taxon>Bacteria</taxon>
        <taxon>Bacillati</taxon>
        <taxon>Actinomycetota</taxon>
        <taxon>Actinomycetes</taxon>
        <taxon>Micrococcales</taxon>
        <taxon>Intrasporangiaceae</taxon>
        <taxon>Janibacter</taxon>
    </lineage>
</organism>
<keyword evidence="6" id="KW-0804">Transcription</keyword>
<dbReference type="CDD" id="cd07153">
    <property type="entry name" value="Fur_like"/>
    <property type="match status" value="1"/>
</dbReference>
<evidence type="ECO:0000256" key="4">
    <source>
        <dbReference type="ARBA" id="ARBA00023015"/>
    </source>
</evidence>
<proteinExistence type="inferred from homology"/>
<evidence type="ECO:0000313" key="8">
    <source>
        <dbReference type="Proteomes" id="UP001382727"/>
    </source>
</evidence>
<keyword evidence="2" id="KW-0678">Repressor</keyword>
<evidence type="ECO:0000313" key="7">
    <source>
        <dbReference type="EMBL" id="WXB76703.1"/>
    </source>
</evidence>
<evidence type="ECO:0000256" key="5">
    <source>
        <dbReference type="ARBA" id="ARBA00023125"/>
    </source>
</evidence>
<dbReference type="InterPro" id="IPR002481">
    <property type="entry name" value="FUR"/>
</dbReference>
<dbReference type="InterPro" id="IPR036390">
    <property type="entry name" value="WH_DNA-bd_sf"/>
</dbReference>
<dbReference type="PANTHER" id="PTHR33202">
    <property type="entry name" value="ZINC UPTAKE REGULATION PROTEIN"/>
    <property type="match status" value="1"/>
</dbReference>
<keyword evidence="5" id="KW-0238">DNA-binding</keyword>
<dbReference type="Pfam" id="PF01475">
    <property type="entry name" value="FUR"/>
    <property type="match status" value="1"/>
</dbReference>
<evidence type="ECO:0000256" key="3">
    <source>
        <dbReference type="ARBA" id="ARBA00022833"/>
    </source>
</evidence>
<keyword evidence="8" id="KW-1185">Reference proteome</keyword>
<dbReference type="SUPFAM" id="SSF46785">
    <property type="entry name" value="Winged helix' DNA-binding domain"/>
    <property type="match status" value="1"/>
</dbReference>
<accession>A0ABZ2MI69</accession>
<dbReference type="RefSeq" id="WP_338749939.1">
    <property type="nucleotide sequence ID" value="NZ_CP144913.1"/>
</dbReference>
<dbReference type="EMBL" id="CP144913">
    <property type="protein sequence ID" value="WXB76703.1"/>
    <property type="molecule type" value="Genomic_DNA"/>
</dbReference>
<reference evidence="7 8" key="1">
    <citation type="submission" date="2024-02" db="EMBL/GenBank/DDBJ databases">
        <title>Janibacter sp. nov., isolated from gut of marine sandworm.</title>
        <authorList>
            <person name="Kim B."/>
            <person name="Jun M.O."/>
            <person name="Shin N.-R."/>
        </authorList>
    </citation>
    <scope>NUCLEOTIDE SEQUENCE [LARGE SCALE GENOMIC DNA]</scope>
    <source>
        <strain evidence="7 8">A1S7</strain>
    </source>
</reference>
<dbReference type="Gene3D" id="3.30.1490.190">
    <property type="match status" value="1"/>
</dbReference>
<dbReference type="Gene3D" id="1.10.10.10">
    <property type="entry name" value="Winged helix-like DNA-binding domain superfamily/Winged helix DNA-binding domain"/>
    <property type="match status" value="1"/>
</dbReference>
<gene>
    <name evidence="7" type="ORF">V1351_01205</name>
</gene>
<protein>
    <submittedName>
        <fullName evidence="7">Fur family transcriptional regulator</fullName>
    </submittedName>
</protein>
<comment type="similarity">
    <text evidence="1">Belongs to the Fur family.</text>
</comment>
<evidence type="ECO:0000256" key="2">
    <source>
        <dbReference type="ARBA" id="ARBA00022491"/>
    </source>
</evidence>
<dbReference type="InterPro" id="IPR036388">
    <property type="entry name" value="WH-like_DNA-bd_sf"/>
</dbReference>